<reference evidence="1" key="1">
    <citation type="journal article" date="2014" name="Front. Microbiol.">
        <title>High frequency of phylogenetically diverse reductive dehalogenase-homologous genes in deep subseafloor sedimentary metagenomes.</title>
        <authorList>
            <person name="Kawai M."/>
            <person name="Futagami T."/>
            <person name="Toyoda A."/>
            <person name="Takaki Y."/>
            <person name="Nishi S."/>
            <person name="Hori S."/>
            <person name="Arai W."/>
            <person name="Tsubouchi T."/>
            <person name="Morono Y."/>
            <person name="Uchiyama I."/>
            <person name="Ito T."/>
            <person name="Fujiyama A."/>
            <person name="Inagaki F."/>
            <person name="Takami H."/>
        </authorList>
    </citation>
    <scope>NUCLEOTIDE SEQUENCE</scope>
    <source>
        <strain evidence="1">Expedition CK06-06</strain>
    </source>
</reference>
<dbReference type="SUPFAM" id="SSF56784">
    <property type="entry name" value="HAD-like"/>
    <property type="match status" value="1"/>
</dbReference>
<comment type="caution">
    <text evidence="1">The sequence shown here is derived from an EMBL/GenBank/DDBJ whole genome shotgun (WGS) entry which is preliminary data.</text>
</comment>
<dbReference type="NCBIfam" id="TIGR01509">
    <property type="entry name" value="HAD-SF-IA-v3"/>
    <property type="match status" value="1"/>
</dbReference>
<accession>X0T2X0</accession>
<evidence type="ECO:0008006" key="2">
    <source>
        <dbReference type="Google" id="ProtNLM"/>
    </source>
</evidence>
<dbReference type="GO" id="GO:0006281">
    <property type="term" value="P:DNA repair"/>
    <property type="evidence" value="ECO:0007669"/>
    <property type="project" value="TreeGrafter"/>
</dbReference>
<dbReference type="NCBIfam" id="TIGR01549">
    <property type="entry name" value="HAD-SF-IA-v1"/>
    <property type="match status" value="1"/>
</dbReference>
<proteinExistence type="predicted"/>
<dbReference type="CDD" id="cd07505">
    <property type="entry name" value="HAD_BPGM-like"/>
    <property type="match status" value="1"/>
</dbReference>
<dbReference type="Pfam" id="PF00702">
    <property type="entry name" value="Hydrolase"/>
    <property type="match status" value="1"/>
</dbReference>
<dbReference type="PANTHER" id="PTHR43434">
    <property type="entry name" value="PHOSPHOGLYCOLATE PHOSPHATASE"/>
    <property type="match status" value="1"/>
</dbReference>
<dbReference type="InterPro" id="IPR023214">
    <property type="entry name" value="HAD_sf"/>
</dbReference>
<dbReference type="GO" id="GO:0008967">
    <property type="term" value="F:phosphoglycolate phosphatase activity"/>
    <property type="evidence" value="ECO:0007669"/>
    <property type="project" value="TreeGrafter"/>
</dbReference>
<dbReference type="AlphaFoldDB" id="X0T2X0"/>
<dbReference type="EMBL" id="BARS01001335">
    <property type="protein sequence ID" value="GAF70400.1"/>
    <property type="molecule type" value="Genomic_DNA"/>
</dbReference>
<dbReference type="Gene3D" id="3.40.50.1000">
    <property type="entry name" value="HAD superfamily/HAD-like"/>
    <property type="match status" value="1"/>
</dbReference>
<organism evidence="1">
    <name type="scientific">marine sediment metagenome</name>
    <dbReference type="NCBI Taxonomy" id="412755"/>
    <lineage>
        <taxon>unclassified sequences</taxon>
        <taxon>metagenomes</taxon>
        <taxon>ecological metagenomes</taxon>
    </lineage>
</organism>
<dbReference type="SFLD" id="SFLDG01129">
    <property type="entry name" value="C1.5:_HAD__Beta-PGM__Phosphata"/>
    <property type="match status" value="1"/>
</dbReference>
<dbReference type="PANTHER" id="PTHR43434:SF1">
    <property type="entry name" value="PHOSPHOGLYCOLATE PHOSPHATASE"/>
    <property type="match status" value="1"/>
</dbReference>
<name>X0T2X0_9ZZZZ</name>
<protein>
    <recommendedName>
        <fullName evidence="2">FCP1 homology domain-containing protein</fullName>
    </recommendedName>
</protein>
<gene>
    <name evidence="1" type="ORF">S01H1_02682</name>
</gene>
<dbReference type="SFLD" id="SFLDS00003">
    <property type="entry name" value="Haloacid_Dehalogenase"/>
    <property type="match status" value="1"/>
</dbReference>
<dbReference type="InterPro" id="IPR006439">
    <property type="entry name" value="HAD-SF_hydro_IA"/>
</dbReference>
<dbReference type="InterPro" id="IPR050155">
    <property type="entry name" value="HAD-like_hydrolase_sf"/>
</dbReference>
<sequence length="204" mass="23185">MKLKGVIFDMDGTVVDVTYDWNQIKAELNSQGKPILIYLKSLEEPEKSEKWKVLEKHESEATQKARLKPGMRGFLDLLRQKGIKIALVTNNSQRSVSFLLEKFNLEFDCIISRESGLWKPSGAPFQAVLEKLGLEKEECCVVGDSHFDIKAAEETGIPNVFILNEDKEKFASMNAEVFSSVEELMKRIERLLEKGEIGGTLFRK</sequence>
<dbReference type="InterPro" id="IPR036412">
    <property type="entry name" value="HAD-like_sf"/>
</dbReference>
<evidence type="ECO:0000313" key="1">
    <source>
        <dbReference type="EMBL" id="GAF70400.1"/>
    </source>
</evidence>
<dbReference type="Gene3D" id="1.10.260.80">
    <property type="match status" value="1"/>
</dbReference>